<evidence type="ECO:0000313" key="2">
    <source>
        <dbReference type="EMBL" id="MBK5074700.1"/>
    </source>
</evidence>
<comment type="caution">
    <text evidence="3">The sequence shown here is derived from an EMBL/GenBank/DDBJ whole genome shotgun (WGS) entry which is preliminary data.</text>
</comment>
<evidence type="ECO:0000313" key="4">
    <source>
        <dbReference type="Proteomes" id="UP000807542"/>
    </source>
</evidence>
<keyword evidence="1" id="KW-0472">Membrane</keyword>
<proteinExistence type="predicted"/>
<keyword evidence="1" id="KW-0812">Transmembrane</keyword>
<keyword evidence="1" id="KW-1133">Transmembrane helix</keyword>
<protein>
    <submittedName>
        <fullName evidence="3">Uncharacterized protein</fullName>
    </submittedName>
</protein>
<evidence type="ECO:0000313" key="3">
    <source>
        <dbReference type="EMBL" id="MBK5177968.1"/>
    </source>
</evidence>
<evidence type="ECO:0000313" key="5">
    <source>
        <dbReference type="Proteomes" id="UP001296969"/>
    </source>
</evidence>
<dbReference type="EMBL" id="JADRCQ010000006">
    <property type="protein sequence ID" value="MBK5074700.1"/>
    <property type="molecule type" value="Genomic_DNA"/>
</dbReference>
<feature type="transmembrane region" description="Helical" evidence="1">
    <location>
        <begin position="48"/>
        <end position="73"/>
    </location>
</feature>
<keyword evidence="5" id="KW-1185">Reference proteome</keyword>
<organism evidence="3 4">
    <name type="scientific">Limnobaculum xujianqingii</name>
    <dbReference type="NCBI Taxonomy" id="2738837"/>
    <lineage>
        <taxon>Bacteria</taxon>
        <taxon>Pseudomonadati</taxon>
        <taxon>Pseudomonadota</taxon>
        <taxon>Gammaproteobacteria</taxon>
        <taxon>Enterobacterales</taxon>
        <taxon>Budviciaceae</taxon>
        <taxon>Limnobaculum</taxon>
    </lineage>
</organism>
<dbReference type="Proteomes" id="UP001296969">
    <property type="component" value="Unassembled WGS sequence"/>
</dbReference>
<dbReference type="RefSeq" id="WP_228399171.1">
    <property type="nucleotide sequence ID" value="NZ_JADRCP010000006.1"/>
</dbReference>
<accession>A0A9D7AKS6</accession>
<reference evidence="3 5" key="1">
    <citation type="submission" date="2020-11" db="EMBL/GenBank/DDBJ databases">
        <title>Insectihabitans protaetiae gen. nov. sp. nov. and Insectihabitans allomyrinae sp. nov., isolated from larvae of Protaetia brevitarsis seulensis and Allomyrina dichotoma, respectively.</title>
        <authorList>
            <person name="Lee S.D."/>
            <person name="Byeon Y.-S."/>
            <person name="Kim S.-M."/>
            <person name="Yang H.L."/>
            <person name="Kim I.S."/>
        </authorList>
    </citation>
    <scope>NUCLEOTIDE SEQUENCE</scope>
    <source>
        <strain evidence="3">CWB-B4</strain>
        <strain evidence="2 5">CWB-B43</strain>
    </source>
</reference>
<feature type="transmembrane region" description="Helical" evidence="1">
    <location>
        <begin position="79"/>
        <end position="98"/>
    </location>
</feature>
<dbReference type="Proteomes" id="UP000807542">
    <property type="component" value="Unassembled WGS sequence"/>
</dbReference>
<feature type="transmembrane region" description="Helical" evidence="1">
    <location>
        <begin position="20"/>
        <end position="41"/>
    </location>
</feature>
<evidence type="ECO:0000256" key="1">
    <source>
        <dbReference type="SAM" id="Phobius"/>
    </source>
</evidence>
<name>A0A9D7AKS6_9GAMM</name>
<gene>
    <name evidence="3" type="ORF">I2492_16755</name>
    <name evidence="2" type="ORF">I2493_16960</name>
</gene>
<dbReference type="AlphaFoldDB" id="A0A9D7AKS6"/>
<dbReference type="EMBL" id="JADRCP010000006">
    <property type="protein sequence ID" value="MBK5177968.1"/>
    <property type="molecule type" value="Genomic_DNA"/>
</dbReference>
<sequence length="129" mass="14309">MLELPFELFGFTQFIENEPAMMAFVASFGVLIAAFIIALFIRLPLLKNFFGIIAGGLALALFPGFIVCMIFAFSGIAGMHIFFSWVVIVIACTVFVLFNHQRLISMIGDLTPAKDNNAKKQGSKKKKQR</sequence>